<dbReference type="AlphaFoldDB" id="A0A4Y2J5K8"/>
<evidence type="ECO:0000313" key="2">
    <source>
        <dbReference type="EMBL" id="GBM84588.1"/>
    </source>
</evidence>
<organism evidence="2 3">
    <name type="scientific">Araneus ventricosus</name>
    <name type="common">Orbweaver spider</name>
    <name type="synonym">Epeira ventricosa</name>
    <dbReference type="NCBI Taxonomy" id="182803"/>
    <lineage>
        <taxon>Eukaryota</taxon>
        <taxon>Metazoa</taxon>
        <taxon>Ecdysozoa</taxon>
        <taxon>Arthropoda</taxon>
        <taxon>Chelicerata</taxon>
        <taxon>Arachnida</taxon>
        <taxon>Araneae</taxon>
        <taxon>Araneomorphae</taxon>
        <taxon>Entelegynae</taxon>
        <taxon>Araneoidea</taxon>
        <taxon>Araneidae</taxon>
        <taxon>Araneus</taxon>
    </lineage>
</organism>
<keyword evidence="3" id="KW-1185">Reference proteome</keyword>
<evidence type="ECO:0000313" key="3">
    <source>
        <dbReference type="Proteomes" id="UP000499080"/>
    </source>
</evidence>
<evidence type="ECO:0000256" key="1">
    <source>
        <dbReference type="SAM" id="MobiDB-lite"/>
    </source>
</evidence>
<reference evidence="2 3" key="1">
    <citation type="journal article" date="2019" name="Sci. Rep.">
        <title>Orb-weaving spider Araneus ventricosus genome elucidates the spidroin gene catalogue.</title>
        <authorList>
            <person name="Kono N."/>
            <person name="Nakamura H."/>
            <person name="Ohtoshi R."/>
            <person name="Moran D.A.P."/>
            <person name="Shinohara A."/>
            <person name="Yoshida Y."/>
            <person name="Fujiwara M."/>
            <person name="Mori M."/>
            <person name="Tomita M."/>
            <person name="Arakawa K."/>
        </authorList>
    </citation>
    <scope>NUCLEOTIDE SEQUENCE [LARGE SCALE GENOMIC DNA]</scope>
</reference>
<dbReference type="EMBL" id="BGPR01003171">
    <property type="protein sequence ID" value="GBM84588.1"/>
    <property type="molecule type" value="Genomic_DNA"/>
</dbReference>
<comment type="caution">
    <text evidence="2">The sequence shown here is derived from an EMBL/GenBank/DDBJ whole genome shotgun (WGS) entry which is preliminary data.</text>
</comment>
<feature type="compositionally biased region" description="Polar residues" evidence="1">
    <location>
        <begin position="46"/>
        <end position="64"/>
    </location>
</feature>
<sequence>MNLGKPNSVTFLIPYVFLCPPLLTLSSRTPNWSFASPQLVLRVPATGSSRTPTGPSRTRNSVESGSDRMARTTPELPHRSLKFNTVPTLGNLTTRNKKMYHQTSVHGGSWMELSREPANKRQRLDRYQNWNFY</sequence>
<dbReference type="Proteomes" id="UP000499080">
    <property type="component" value="Unassembled WGS sequence"/>
</dbReference>
<protein>
    <submittedName>
        <fullName evidence="2">Uncharacterized protein</fullName>
    </submittedName>
</protein>
<accession>A0A4Y2J5K8</accession>
<name>A0A4Y2J5K8_ARAVE</name>
<proteinExistence type="predicted"/>
<gene>
    <name evidence="2" type="ORF">AVEN_187995_1</name>
</gene>
<feature type="region of interest" description="Disordered" evidence="1">
    <location>
        <begin position="43"/>
        <end position="81"/>
    </location>
</feature>